<protein>
    <submittedName>
        <fullName evidence="1">Glucokinase</fullName>
    </submittedName>
</protein>
<gene>
    <name evidence="1" type="ORF">SAMN00790413_06529</name>
</gene>
<keyword evidence="1" id="KW-0808">Transferase</keyword>
<name>A0A1W1UAS7_9DEIO</name>
<keyword evidence="2" id="KW-1185">Reference proteome</keyword>
<dbReference type="PANTHER" id="PTHR18964:SF169">
    <property type="entry name" value="N-ACETYLMANNOSAMINE KINASE"/>
    <property type="match status" value="1"/>
</dbReference>
<dbReference type="PANTHER" id="PTHR18964">
    <property type="entry name" value="ROK (REPRESSOR, ORF, KINASE) FAMILY"/>
    <property type="match status" value="1"/>
</dbReference>
<accession>A0A1W1UAS7</accession>
<dbReference type="InterPro" id="IPR043129">
    <property type="entry name" value="ATPase_NBD"/>
</dbReference>
<keyword evidence="1" id="KW-0418">Kinase</keyword>
<dbReference type="Pfam" id="PF00480">
    <property type="entry name" value="ROK"/>
    <property type="match status" value="1"/>
</dbReference>
<evidence type="ECO:0000313" key="2">
    <source>
        <dbReference type="Proteomes" id="UP000192582"/>
    </source>
</evidence>
<dbReference type="OrthoDB" id="49666at2"/>
<reference evidence="1 2" key="1">
    <citation type="submission" date="2017-04" db="EMBL/GenBank/DDBJ databases">
        <authorList>
            <person name="Afonso C.L."/>
            <person name="Miller P.J."/>
            <person name="Scott M.A."/>
            <person name="Spackman E."/>
            <person name="Goraichik I."/>
            <person name="Dimitrov K.M."/>
            <person name="Suarez D.L."/>
            <person name="Swayne D.E."/>
        </authorList>
    </citation>
    <scope>NUCLEOTIDE SEQUENCE [LARGE SCALE GENOMIC DNA]</scope>
    <source>
        <strain evidence="1 2">KR-140</strain>
    </source>
</reference>
<sequence length="299" mass="31336">MFDSAAHAVTLDVGGSHVTAALVHLATRRIQRQARLEVSHAAPQDALLSAWTAAALEVWKDVSGRPSHLGLAVPGPFEHHAGVSRMTHKFPALLGVPLRPLLAHHVRETPLSGVPIYFGNDADLFALGEWWAGAGRGSLRMIGLTLGTGLGSGFIAGGRIITAGDEVPPGGELWNRPFRGAIAETFACGAALTRAWVALGHGPLTAHDLAHRALDGDASAHSVFHAFGCDLADILQPWVERFGAERVVLGGNVSRAFDLFAPALRSGLPSSEVRTSEHFELAAPFGAAALAGEEPQGVP</sequence>
<proteinExistence type="predicted"/>
<dbReference type="Proteomes" id="UP000192582">
    <property type="component" value="Unassembled WGS sequence"/>
</dbReference>
<dbReference type="GO" id="GO:0016301">
    <property type="term" value="F:kinase activity"/>
    <property type="evidence" value="ECO:0007669"/>
    <property type="project" value="UniProtKB-KW"/>
</dbReference>
<dbReference type="Gene3D" id="3.30.420.40">
    <property type="match status" value="2"/>
</dbReference>
<dbReference type="InterPro" id="IPR000600">
    <property type="entry name" value="ROK"/>
</dbReference>
<organism evidence="1 2">
    <name type="scientific">Deinococcus hopiensis KR-140</name>
    <dbReference type="NCBI Taxonomy" id="695939"/>
    <lineage>
        <taxon>Bacteria</taxon>
        <taxon>Thermotogati</taxon>
        <taxon>Deinococcota</taxon>
        <taxon>Deinococci</taxon>
        <taxon>Deinococcales</taxon>
        <taxon>Deinococcaceae</taxon>
        <taxon>Deinococcus</taxon>
    </lineage>
</organism>
<dbReference type="RefSeq" id="WP_084045126.1">
    <property type="nucleotide sequence ID" value="NZ_FWWU01000002.1"/>
</dbReference>
<dbReference type="SUPFAM" id="SSF53067">
    <property type="entry name" value="Actin-like ATPase domain"/>
    <property type="match status" value="1"/>
</dbReference>
<dbReference type="AlphaFoldDB" id="A0A1W1UAS7"/>
<dbReference type="CDD" id="cd23763">
    <property type="entry name" value="ASKHA_ATPase_ROK"/>
    <property type="match status" value="1"/>
</dbReference>
<evidence type="ECO:0000313" key="1">
    <source>
        <dbReference type="EMBL" id="SMB78177.1"/>
    </source>
</evidence>
<dbReference type="STRING" id="695939.SAMN00790413_06529"/>
<dbReference type="EMBL" id="FWWU01000002">
    <property type="protein sequence ID" value="SMB78177.1"/>
    <property type="molecule type" value="Genomic_DNA"/>
</dbReference>